<dbReference type="InterPro" id="IPR013783">
    <property type="entry name" value="Ig-like_fold"/>
</dbReference>
<dbReference type="Gene3D" id="2.60.40.10">
    <property type="entry name" value="Immunoglobulins"/>
    <property type="match status" value="2"/>
</dbReference>
<dbReference type="Proteomes" id="UP001652624">
    <property type="component" value="Chromosome 9"/>
</dbReference>
<dbReference type="Pfam" id="PF07686">
    <property type="entry name" value="V-set"/>
    <property type="match status" value="1"/>
</dbReference>
<protein>
    <submittedName>
        <fullName evidence="9">SLAM family member 7 isoform X1</fullName>
    </submittedName>
</protein>
<organism evidence="8 9">
    <name type="scientific">Erinaceus europaeus</name>
    <name type="common">Western European hedgehog</name>
    <dbReference type="NCBI Taxonomy" id="9365"/>
    <lineage>
        <taxon>Eukaryota</taxon>
        <taxon>Metazoa</taxon>
        <taxon>Chordata</taxon>
        <taxon>Craniata</taxon>
        <taxon>Vertebrata</taxon>
        <taxon>Euteleostomi</taxon>
        <taxon>Mammalia</taxon>
        <taxon>Eutheria</taxon>
        <taxon>Laurasiatheria</taxon>
        <taxon>Eulipotyphla</taxon>
        <taxon>Erinaceidae</taxon>
        <taxon>Erinaceinae</taxon>
        <taxon>Erinaceus</taxon>
    </lineage>
</organism>
<keyword evidence="4" id="KW-0325">Glycoprotein</keyword>
<keyword evidence="2 6" id="KW-0732">Signal</keyword>
<evidence type="ECO:0000256" key="5">
    <source>
        <dbReference type="SAM" id="Phobius"/>
    </source>
</evidence>
<dbReference type="InterPro" id="IPR013106">
    <property type="entry name" value="Ig_V-set"/>
</dbReference>
<keyword evidence="5" id="KW-1133">Transmembrane helix</keyword>
<proteinExistence type="predicted"/>
<dbReference type="InterPro" id="IPR036179">
    <property type="entry name" value="Ig-like_dom_sf"/>
</dbReference>
<evidence type="ECO:0000256" key="6">
    <source>
        <dbReference type="SAM" id="SignalP"/>
    </source>
</evidence>
<evidence type="ECO:0000256" key="1">
    <source>
        <dbReference type="ARBA" id="ARBA00004370"/>
    </source>
</evidence>
<feature type="signal peptide" evidence="6">
    <location>
        <begin position="1"/>
        <end position="21"/>
    </location>
</feature>
<name>A0ABM3XXV6_ERIEU</name>
<evidence type="ECO:0000256" key="4">
    <source>
        <dbReference type="ARBA" id="ARBA00023180"/>
    </source>
</evidence>
<dbReference type="GeneID" id="132540384"/>
<dbReference type="PROSITE" id="PS50835">
    <property type="entry name" value="IG_LIKE"/>
    <property type="match status" value="1"/>
</dbReference>
<feature type="chain" id="PRO_5046610599" evidence="6">
    <location>
        <begin position="22"/>
        <end position="308"/>
    </location>
</feature>
<gene>
    <name evidence="9" type="primary">SLAMF7</name>
</gene>
<reference evidence="9" key="1">
    <citation type="submission" date="2025-08" db="UniProtKB">
        <authorList>
            <consortium name="RefSeq"/>
        </authorList>
    </citation>
    <scope>IDENTIFICATION</scope>
</reference>
<feature type="domain" description="Ig-like" evidence="7">
    <location>
        <begin position="125"/>
        <end position="206"/>
    </location>
</feature>
<feature type="transmembrane region" description="Helical" evidence="5">
    <location>
        <begin position="223"/>
        <end position="244"/>
    </location>
</feature>
<dbReference type="PANTHER" id="PTHR12080:SF46">
    <property type="entry name" value="SLAM FAMILY MEMBER 7"/>
    <property type="match status" value="1"/>
</dbReference>
<keyword evidence="5" id="KW-0812">Transmembrane</keyword>
<dbReference type="InterPro" id="IPR015631">
    <property type="entry name" value="CD2/SLAM_rcpt"/>
</dbReference>
<dbReference type="RefSeq" id="XP_060053642.1">
    <property type="nucleotide sequence ID" value="XM_060197659.1"/>
</dbReference>
<evidence type="ECO:0000256" key="2">
    <source>
        <dbReference type="ARBA" id="ARBA00022729"/>
    </source>
</evidence>
<evidence type="ECO:0000259" key="7">
    <source>
        <dbReference type="PROSITE" id="PS50835"/>
    </source>
</evidence>
<evidence type="ECO:0000313" key="9">
    <source>
        <dbReference type="RefSeq" id="XP_060053642.1"/>
    </source>
</evidence>
<evidence type="ECO:0000313" key="8">
    <source>
        <dbReference type="Proteomes" id="UP001652624"/>
    </source>
</evidence>
<evidence type="ECO:0000256" key="3">
    <source>
        <dbReference type="ARBA" id="ARBA00023136"/>
    </source>
</evidence>
<comment type="subcellular location">
    <subcellularLocation>
        <location evidence="1">Membrane</location>
    </subcellularLocation>
</comment>
<dbReference type="InterPro" id="IPR007110">
    <property type="entry name" value="Ig-like_dom"/>
</dbReference>
<keyword evidence="3 5" id="KW-0472">Membrane</keyword>
<keyword evidence="8" id="KW-1185">Reference proteome</keyword>
<dbReference type="PANTHER" id="PTHR12080">
    <property type="entry name" value="SIGNALING LYMPHOCYTIC ACTIVATION MOLECULE"/>
    <property type="match status" value="1"/>
</dbReference>
<accession>A0ABM3XXV6</accession>
<dbReference type="SUPFAM" id="SSF48726">
    <property type="entry name" value="Immunoglobulin"/>
    <property type="match status" value="1"/>
</dbReference>
<sequence>MIYTLSCLLLCLLTGLTTSGALKELAGALDGSVTFPLNHLIKKMDTIIWTFNSDTILTIQSNIIDTVIVTHNEKKRVTFLRANYSLILSHLKKNDSGVYCVKIHTSSSSSQFTQKYRLRVYEHLPKPSVILGHQSNENGTCMTNLTCSMEQREEEVTYSWTSLGQMANESYDGSVLLVSWSLEDRDIAYICVARNPVSSNSSSPISAKKLCKGASGDLDSSKVVLMALFLPFFLIGLSFLIVWIRKGRVSEPTVEKKMMDTPRVAPHQDLPFGEISEYDTIPNLQTERTCSIPATPDTPRQITYEDII</sequence>